<keyword evidence="1" id="KW-1133">Transmembrane helix</keyword>
<feature type="transmembrane region" description="Helical" evidence="1">
    <location>
        <begin position="45"/>
        <end position="63"/>
    </location>
</feature>
<organism evidence="2 3">
    <name type="scientific">Boletus edulis BED1</name>
    <dbReference type="NCBI Taxonomy" id="1328754"/>
    <lineage>
        <taxon>Eukaryota</taxon>
        <taxon>Fungi</taxon>
        <taxon>Dikarya</taxon>
        <taxon>Basidiomycota</taxon>
        <taxon>Agaricomycotina</taxon>
        <taxon>Agaricomycetes</taxon>
        <taxon>Agaricomycetidae</taxon>
        <taxon>Boletales</taxon>
        <taxon>Boletineae</taxon>
        <taxon>Boletaceae</taxon>
        <taxon>Boletoideae</taxon>
        <taxon>Boletus</taxon>
    </lineage>
</organism>
<dbReference type="EMBL" id="WHUW01000165">
    <property type="protein sequence ID" value="KAF8419981.1"/>
    <property type="molecule type" value="Genomic_DNA"/>
</dbReference>
<accession>A0AAD4BDD2</accession>
<proteinExistence type="predicted"/>
<feature type="non-terminal residue" evidence="2">
    <location>
        <position position="1"/>
    </location>
</feature>
<comment type="caution">
    <text evidence="2">The sequence shown here is derived from an EMBL/GenBank/DDBJ whole genome shotgun (WGS) entry which is preliminary data.</text>
</comment>
<keyword evidence="3" id="KW-1185">Reference proteome</keyword>
<evidence type="ECO:0000313" key="3">
    <source>
        <dbReference type="Proteomes" id="UP001194468"/>
    </source>
</evidence>
<sequence>VIYLECFHLFRILFVLTFRRFIRFRIVDVNVHCVVGPSPAPTSNFLLFSFMTVLVSPFAYFRFQRAIHFPLTRSFDPSETVDKPHQVHCGARDPDPSPRGVILQFITAFVCVLVLNYAVGELISFLGVQYFDFHMTIFSALPESTLKHLTSNPFHPTHAPVLRKWWSAAARQQHPAFCACGSRNDHEFTPGDCFAARVAVEPTGRCPLDTASEMARTWTALRHGSEWVPATS</sequence>
<reference evidence="2" key="1">
    <citation type="submission" date="2019-10" db="EMBL/GenBank/DDBJ databases">
        <authorList>
            <consortium name="DOE Joint Genome Institute"/>
            <person name="Kuo A."/>
            <person name="Miyauchi S."/>
            <person name="Kiss E."/>
            <person name="Drula E."/>
            <person name="Kohler A."/>
            <person name="Sanchez-Garcia M."/>
            <person name="Andreopoulos B."/>
            <person name="Barry K.W."/>
            <person name="Bonito G."/>
            <person name="Buee M."/>
            <person name="Carver A."/>
            <person name="Chen C."/>
            <person name="Cichocki N."/>
            <person name="Clum A."/>
            <person name="Culley D."/>
            <person name="Crous P.W."/>
            <person name="Fauchery L."/>
            <person name="Girlanda M."/>
            <person name="Hayes R."/>
            <person name="Keri Z."/>
            <person name="LaButti K."/>
            <person name="Lipzen A."/>
            <person name="Lombard V."/>
            <person name="Magnuson J."/>
            <person name="Maillard F."/>
            <person name="Morin E."/>
            <person name="Murat C."/>
            <person name="Nolan M."/>
            <person name="Ohm R."/>
            <person name="Pangilinan J."/>
            <person name="Pereira M."/>
            <person name="Perotto S."/>
            <person name="Peter M."/>
            <person name="Riley R."/>
            <person name="Sitrit Y."/>
            <person name="Stielow B."/>
            <person name="Szollosi G."/>
            <person name="Zifcakova L."/>
            <person name="Stursova M."/>
            <person name="Spatafora J.W."/>
            <person name="Tedersoo L."/>
            <person name="Vaario L.-M."/>
            <person name="Yamada A."/>
            <person name="Yan M."/>
            <person name="Wang P."/>
            <person name="Xu J."/>
            <person name="Bruns T."/>
            <person name="Baldrian P."/>
            <person name="Vilgalys R."/>
            <person name="Henrissat B."/>
            <person name="Grigoriev I.V."/>
            <person name="Hibbett D."/>
            <person name="Nagy L.G."/>
            <person name="Martin F.M."/>
        </authorList>
    </citation>
    <scope>NUCLEOTIDE SEQUENCE</scope>
    <source>
        <strain evidence="2">BED1</strain>
    </source>
</reference>
<evidence type="ECO:0000313" key="2">
    <source>
        <dbReference type="EMBL" id="KAF8419981.1"/>
    </source>
</evidence>
<protein>
    <submittedName>
        <fullName evidence="2">Uncharacterized protein</fullName>
    </submittedName>
</protein>
<name>A0AAD4BDD2_BOLED</name>
<gene>
    <name evidence="2" type="ORF">L210DRAFT_3575942</name>
</gene>
<evidence type="ECO:0000256" key="1">
    <source>
        <dbReference type="SAM" id="Phobius"/>
    </source>
</evidence>
<keyword evidence="1" id="KW-0812">Transmembrane</keyword>
<reference evidence="2" key="2">
    <citation type="journal article" date="2020" name="Nat. Commun.">
        <title>Large-scale genome sequencing of mycorrhizal fungi provides insights into the early evolution of symbiotic traits.</title>
        <authorList>
            <person name="Miyauchi S."/>
            <person name="Kiss E."/>
            <person name="Kuo A."/>
            <person name="Drula E."/>
            <person name="Kohler A."/>
            <person name="Sanchez-Garcia M."/>
            <person name="Morin E."/>
            <person name="Andreopoulos B."/>
            <person name="Barry K.W."/>
            <person name="Bonito G."/>
            <person name="Buee M."/>
            <person name="Carver A."/>
            <person name="Chen C."/>
            <person name="Cichocki N."/>
            <person name="Clum A."/>
            <person name="Culley D."/>
            <person name="Crous P.W."/>
            <person name="Fauchery L."/>
            <person name="Girlanda M."/>
            <person name="Hayes R.D."/>
            <person name="Keri Z."/>
            <person name="LaButti K."/>
            <person name="Lipzen A."/>
            <person name="Lombard V."/>
            <person name="Magnuson J."/>
            <person name="Maillard F."/>
            <person name="Murat C."/>
            <person name="Nolan M."/>
            <person name="Ohm R.A."/>
            <person name="Pangilinan J."/>
            <person name="Pereira M.F."/>
            <person name="Perotto S."/>
            <person name="Peter M."/>
            <person name="Pfister S."/>
            <person name="Riley R."/>
            <person name="Sitrit Y."/>
            <person name="Stielow J.B."/>
            <person name="Szollosi G."/>
            <person name="Zifcakova L."/>
            <person name="Stursova M."/>
            <person name="Spatafora J.W."/>
            <person name="Tedersoo L."/>
            <person name="Vaario L.M."/>
            <person name="Yamada A."/>
            <person name="Yan M."/>
            <person name="Wang P."/>
            <person name="Xu J."/>
            <person name="Bruns T."/>
            <person name="Baldrian P."/>
            <person name="Vilgalys R."/>
            <person name="Dunand C."/>
            <person name="Henrissat B."/>
            <person name="Grigoriev I.V."/>
            <person name="Hibbett D."/>
            <person name="Nagy L.G."/>
            <person name="Martin F.M."/>
        </authorList>
    </citation>
    <scope>NUCLEOTIDE SEQUENCE</scope>
    <source>
        <strain evidence="2">BED1</strain>
    </source>
</reference>
<dbReference type="AlphaFoldDB" id="A0AAD4BDD2"/>
<dbReference type="Proteomes" id="UP001194468">
    <property type="component" value="Unassembled WGS sequence"/>
</dbReference>
<keyword evidence="1" id="KW-0472">Membrane</keyword>